<evidence type="ECO:0000256" key="2">
    <source>
        <dbReference type="SAM" id="Phobius"/>
    </source>
</evidence>
<protein>
    <submittedName>
        <fullName evidence="3">Uncharacterized protein</fullName>
    </submittedName>
</protein>
<reference evidence="3 4" key="1">
    <citation type="journal article" date="2011" name="Stand. Genomic Sci.">
        <title>Complete genome sequence of Desulfobulbus propionicus type strain (1pr3).</title>
        <authorList>
            <person name="Pagani I."/>
            <person name="Lapidus A."/>
            <person name="Nolan M."/>
            <person name="Lucas S."/>
            <person name="Hammon N."/>
            <person name="Deshpande S."/>
            <person name="Cheng J.F."/>
            <person name="Chertkov O."/>
            <person name="Davenport K."/>
            <person name="Tapia R."/>
            <person name="Han C."/>
            <person name="Goodwin L."/>
            <person name="Pitluck S."/>
            <person name="Liolios K."/>
            <person name="Mavromatis K."/>
            <person name="Ivanova N."/>
            <person name="Mikhailova N."/>
            <person name="Pati A."/>
            <person name="Chen A."/>
            <person name="Palaniappan K."/>
            <person name="Land M."/>
            <person name="Hauser L."/>
            <person name="Chang Y.J."/>
            <person name="Jeffries C.D."/>
            <person name="Detter J.C."/>
            <person name="Brambilla E."/>
            <person name="Kannan K.P."/>
            <person name="Djao O.D."/>
            <person name="Rohde M."/>
            <person name="Pukall R."/>
            <person name="Spring S."/>
            <person name="Goker M."/>
            <person name="Sikorski J."/>
            <person name="Woyke T."/>
            <person name="Bristow J."/>
            <person name="Eisen J.A."/>
            <person name="Markowitz V."/>
            <person name="Hugenholtz P."/>
            <person name="Kyrpides N.C."/>
            <person name="Klenk H.P."/>
        </authorList>
    </citation>
    <scope>NUCLEOTIDE SEQUENCE [LARGE SCALE GENOMIC DNA]</scope>
    <source>
        <strain evidence="4">ATCC 33891 / DSM 2032 / 1pr3</strain>
    </source>
</reference>
<keyword evidence="2" id="KW-0812">Transmembrane</keyword>
<feature type="compositionally biased region" description="Pro residues" evidence="1">
    <location>
        <begin position="242"/>
        <end position="253"/>
    </location>
</feature>
<feature type="transmembrane region" description="Helical" evidence="2">
    <location>
        <begin position="168"/>
        <end position="188"/>
    </location>
</feature>
<dbReference type="AlphaFoldDB" id="A0A7U4DQH7"/>
<accession>A0A7U4DQH7</accession>
<feature type="region of interest" description="Disordered" evidence="1">
    <location>
        <begin position="116"/>
        <end position="163"/>
    </location>
</feature>
<feature type="region of interest" description="Disordered" evidence="1">
    <location>
        <begin position="212"/>
        <end position="282"/>
    </location>
</feature>
<keyword evidence="2" id="KW-1133">Transmembrane helix</keyword>
<name>A0A7U4DQH7_DESPD</name>
<dbReference type="EMBL" id="CP002364">
    <property type="protein sequence ID" value="ADW19032.1"/>
    <property type="molecule type" value="Genomic_DNA"/>
</dbReference>
<sequence length="282" mass="30213">MAVHNTSEPLLPVDDPVALIRSRIKEKRIFEARFLCRQLVDEMGPEEKTALERELNGMLTQVGHLRQQARSFLDEGRHDRAVALYNEMETIAIDVPGVAEEKRALAETEALAAKIGAKGTVSNPPPPTAGPAVEEDTTTEAPGPINEPEPVPLEQPAASQRRWPSSRIVLPVAAVILLILLALLWRAWTDQNSSPPAPPPTAQQIRIQPLAEPVDAPTPPQDSSPPLPEGSEQVPATDEPAPAEPANPPPPDQEPTVSPADDTAVPPSLHLGTLQVAPSGDK</sequence>
<evidence type="ECO:0000313" key="4">
    <source>
        <dbReference type="Proteomes" id="UP000006365"/>
    </source>
</evidence>
<dbReference type="KEGG" id="dpr:Despr_2899"/>
<dbReference type="Proteomes" id="UP000006365">
    <property type="component" value="Chromosome"/>
</dbReference>
<evidence type="ECO:0000313" key="3">
    <source>
        <dbReference type="EMBL" id="ADW19032.1"/>
    </source>
</evidence>
<feature type="compositionally biased region" description="Pro residues" evidence="1">
    <location>
        <begin position="216"/>
        <end position="228"/>
    </location>
</feature>
<keyword evidence="4" id="KW-1185">Reference proteome</keyword>
<organism evidence="3 4">
    <name type="scientific">Desulfobulbus propionicus (strain ATCC 33891 / DSM 2032 / VKM B-1956 / 1pr3)</name>
    <dbReference type="NCBI Taxonomy" id="577650"/>
    <lineage>
        <taxon>Bacteria</taxon>
        <taxon>Pseudomonadati</taxon>
        <taxon>Thermodesulfobacteriota</taxon>
        <taxon>Desulfobulbia</taxon>
        <taxon>Desulfobulbales</taxon>
        <taxon>Desulfobulbaceae</taxon>
        <taxon>Desulfobulbus</taxon>
    </lineage>
</organism>
<gene>
    <name evidence="3" type="ordered locus">Despr_2899</name>
</gene>
<keyword evidence="2" id="KW-0472">Membrane</keyword>
<proteinExistence type="predicted"/>
<evidence type="ECO:0000256" key="1">
    <source>
        <dbReference type="SAM" id="MobiDB-lite"/>
    </source>
</evidence>